<dbReference type="AlphaFoldDB" id="A0A3B0ZI95"/>
<dbReference type="Pfam" id="PF14870">
    <property type="entry name" value="PSII_BNR"/>
    <property type="match status" value="1"/>
</dbReference>
<evidence type="ECO:0000259" key="3">
    <source>
        <dbReference type="Pfam" id="PF14870"/>
    </source>
</evidence>
<feature type="domain" description="Photosynthesis system II assembly factor Ycf48/Hcf136-like" evidence="3">
    <location>
        <begin position="135"/>
        <end position="273"/>
    </location>
</feature>
<dbReference type="PANTHER" id="PTHR47199">
    <property type="entry name" value="PHOTOSYSTEM II STABILITY/ASSEMBLY FACTOR HCF136, CHLOROPLASTIC"/>
    <property type="match status" value="1"/>
</dbReference>
<evidence type="ECO:0000313" key="4">
    <source>
        <dbReference type="EMBL" id="VAW87092.1"/>
    </source>
</evidence>
<dbReference type="CDD" id="cd15482">
    <property type="entry name" value="Sialidase_non-viral"/>
    <property type="match status" value="2"/>
</dbReference>
<organism evidence="4">
    <name type="scientific">hydrothermal vent metagenome</name>
    <dbReference type="NCBI Taxonomy" id="652676"/>
    <lineage>
        <taxon>unclassified sequences</taxon>
        <taxon>metagenomes</taxon>
        <taxon>ecological metagenomes</taxon>
    </lineage>
</organism>
<dbReference type="EMBL" id="UOFO01000110">
    <property type="protein sequence ID" value="VAW87092.1"/>
    <property type="molecule type" value="Genomic_DNA"/>
</dbReference>
<proteinExistence type="predicted"/>
<evidence type="ECO:0000256" key="1">
    <source>
        <dbReference type="ARBA" id="ARBA00022531"/>
    </source>
</evidence>
<keyword evidence="2" id="KW-0604">Photosystem II</keyword>
<gene>
    <name evidence="4" type="ORF">MNBD_GAMMA16-2074</name>
</gene>
<dbReference type="Gene3D" id="2.130.10.10">
    <property type="entry name" value="YVTN repeat-like/Quinoprotein amine dehydrogenase"/>
    <property type="match status" value="1"/>
</dbReference>
<name>A0A3B0ZI95_9ZZZZ</name>
<evidence type="ECO:0000256" key="2">
    <source>
        <dbReference type="ARBA" id="ARBA00023276"/>
    </source>
</evidence>
<protein>
    <submittedName>
        <fullName evidence="4">FIG002465: BNR repeat protein</fullName>
    </submittedName>
</protein>
<dbReference type="GO" id="GO:0015979">
    <property type="term" value="P:photosynthesis"/>
    <property type="evidence" value="ECO:0007669"/>
    <property type="project" value="UniProtKB-KW"/>
</dbReference>
<dbReference type="SUPFAM" id="SSF110296">
    <property type="entry name" value="Oligoxyloglucan reducing end-specific cellobiohydrolase"/>
    <property type="match status" value="1"/>
</dbReference>
<dbReference type="PANTHER" id="PTHR47199:SF2">
    <property type="entry name" value="PHOTOSYSTEM II STABILITY_ASSEMBLY FACTOR HCF136, CHLOROPLASTIC"/>
    <property type="match status" value="1"/>
</dbReference>
<reference evidence="4" key="1">
    <citation type="submission" date="2018-06" db="EMBL/GenBank/DDBJ databases">
        <authorList>
            <person name="Zhirakovskaya E."/>
        </authorList>
    </citation>
    <scope>NUCLEOTIDE SEQUENCE</scope>
</reference>
<dbReference type="InterPro" id="IPR015943">
    <property type="entry name" value="WD40/YVTN_repeat-like_dom_sf"/>
</dbReference>
<dbReference type="GO" id="GO:0009523">
    <property type="term" value="C:photosystem II"/>
    <property type="evidence" value="ECO:0007669"/>
    <property type="project" value="UniProtKB-KW"/>
</dbReference>
<keyword evidence="1" id="KW-0602">Photosynthesis</keyword>
<sequence length="329" mass="36438">MASQPVQQKLNRYPPYPFLTSKMATLLLLILFCFTSSTWASESAEPSHLAISSLLLDGAQYENRMVVVGERGHILYSEDQGHNWLQAEVPTRVMLTGTFLLNHQNIWAVGHDATIIKSNDGGKNWQLSYRAPDKETPLLDIWFKDQNNGFAIGGYGLFLETQDGGKNWTQRWISEEDDFHLNHITATEKGTLFIAAESGVVYRSTDEGASWISLVTPYPGSFFGTLSIATNQLIVFGLRGHLFISQDNGDNWNKLASQTTAMLTSAIKTKDNRCVVAGLSGVLLVDAQCNGKTLKLLQRPDRSGISALLQSNENSLILIGESGITRWQL</sequence>
<accession>A0A3B0ZI95</accession>
<dbReference type="InterPro" id="IPR028203">
    <property type="entry name" value="PSII_CF48-like_dom"/>
</dbReference>